<organism evidence="1 2">
    <name type="scientific">Populus alba</name>
    <name type="common">White poplar</name>
    <dbReference type="NCBI Taxonomy" id="43335"/>
    <lineage>
        <taxon>Eukaryota</taxon>
        <taxon>Viridiplantae</taxon>
        <taxon>Streptophyta</taxon>
        <taxon>Embryophyta</taxon>
        <taxon>Tracheophyta</taxon>
        <taxon>Spermatophyta</taxon>
        <taxon>Magnoliopsida</taxon>
        <taxon>eudicotyledons</taxon>
        <taxon>Gunneridae</taxon>
        <taxon>Pentapetalae</taxon>
        <taxon>rosids</taxon>
        <taxon>fabids</taxon>
        <taxon>Malpighiales</taxon>
        <taxon>Salicaceae</taxon>
        <taxon>Saliceae</taxon>
        <taxon>Populus</taxon>
    </lineage>
</organism>
<evidence type="ECO:0000313" key="1">
    <source>
        <dbReference type="EMBL" id="KAL3581380.1"/>
    </source>
</evidence>
<proteinExistence type="predicted"/>
<accession>A0ACC4BSJ5</accession>
<reference evidence="1 2" key="1">
    <citation type="journal article" date="2024" name="Plant Biotechnol. J.">
        <title>Genome and CRISPR/Cas9 system of a widespread forest tree (Populus alba) in the world.</title>
        <authorList>
            <person name="Liu Y.J."/>
            <person name="Jiang P.F."/>
            <person name="Han X.M."/>
            <person name="Li X.Y."/>
            <person name="Wang H.M."/>
            <person name="Wang Y.J."/>
            <person name="Wang X.X."/>
            <person name="Zeng Q.Y."/>
        </authorList>
    </citation>
    <scope>NUCLEOTIDE SEQUENCE [LARGE SCALE GENOMIC DNA]</scope>
    <source>
        <strain evidence="2">cv. PAL-ZL1</strain>
    </source>
</reference>
<comment type="caution">
    <text evidence="1">The sequence shown here is derived from an EMBL/GenBank/DDBJ whole genome shotgun (WGS) entry which is preliminary data.</text>
</comment>
<dbReference type="Proteomes" id="UP000309997">
    <property type="component" value="Unassembled WGS sequence"/>
</dbReference>
<sequence>MARNSTVRVSCRVERQQQQCQITPLHGSSSSSSSNSRNGDSRQNYSNGNHSVRSKAPLLFPDALLLLLLPALTLSTSTALKRLKLKKNNWSSESYRFDKVFTETASQKRVYEAVVKVPEKLIRLGNWAKMMRRSVVLWSELFEQVTFTAWFTTNIQDKACYMKCMLDRNSMKALPKRKSIWGTFSVLLLV</sequence>
<protein>
    <submittedName>
        <fullName evidence="1">Uncharacterized protein</fullName>
    </submittedName>
</protein>
<gene>
    <name evidence="1" type="ORF">D5086_015712</name>
</gene>
<name>A0ACC4BSJ5_POPAL</name>
<evidence type="ECO:0000313" key="2">
    <source>
        <dbReference type="Proteomes" id="UP000309997"/>
    </source>
</evidence>
<dbReference type="EMBL" id="RCHU02000008">
    <property type="protein sequence ID" value="KAL3581380.1"/>
    <property type="molecule type" value="Genomic_DNA"/>
</dbReference>
<keyword evidence="2" id="KW-1185">Reference proteome</keyword>